<feature type="region of interest" description="Disordered" evidence="3">
    <location>
        <begin position="462"/>
        <end position="486"/>
    </location>
</feature>
<reference evidence="6 7" key="1">
    <citation type="submission" date="2019-01" db="EMBL/GenBank/DDBJ databases">
        <title>Genome sequence of Salinicola endophyticus REST5.</title>
        <authorList>
            <person name="Nascimento F.X."/>
        </authorList>
    </citation>
    <scope>NUCLEOTIDE SEQUENCE [LARGE SCALE GENOMIC DNA]</scope>
    <source>
        <strain evidence="6 7">REST5</strain>
    </source>
</reference>
<dbReference type="Pfam" id="PF04715">
    <property type="entry name" value="Anth_synt_I_N"/>
    <property type="match status" value="1"/>
</dbReference>
<evidence type="ECO:0000256" key="2">
    <source>
        <dbReference type="ARBA" id="ARBA00022679"/>
    </source>
</evidence>
<dbReference type="PRINTS" id="PR00095">
    <property type="entry name" value="ANTSNTHASEI"/>
</dbReference>
<evidence type="ECO:0000313" key="7">
    <source>
        <dbReference type="Proteomes" id="UP001321526"/>
    </source>
</evidence>
<evidence type="ECO:0000259" key="4">
    <source>
        <dbReference type="Pfam" id="PF00425"/>
    </source>
</evidence>
<dbReference type="PANTHER" id="PTHR11236">
    <property type="entry name" value="AMINOBENZOATE/ANTHRANILATE SYNTHASE"/>
    <property type="match status" value="1"/>
</dbReference>
<feature type="domain" description="Anthranilate synthase component I N-terminal" evidence="5">
    <location>
        <begin position="18"/>
        <end position="163"/>
    </location>
</feature>
<dbReference type="Proteomes" id="UP001321526">
    <property type="component" value="Chromosome"/>
</dbReference>
<feature type="domain" description="Chorismate-utilising enzyme C-terminal" evidence="4">
    <location>
        <begin position="200"/>
        <end position="453"/>
    </location>
</feature>
<dbReference type="InterPro" id="IPR005802">
    <property type="entry name" value="ADC_synth_comp_1"/>
</dbReference>
<gene>
    <name evidence="6" type="primary">pabB</name>
    <name evidence="6" type="ORF">EVC62_18115</name>
</gene>
<evidence type="ECO:0000256" key="3">
    <source>
        <dbReference type="SAM" id="MobiDB-lite"/>
    </source>
</evidence>
<accession>A0ABY8FKB7</accession>
<dbReference type="EMBL" id="CP035631">
    <property type="protein sequence ID" value="WFF43249.1"/>
    <property type="molecule type" value="Genomic_DNA"/>
</dbReference>
<evidence type="ECO:0000313" key="6">
    <source>
        <dbReference type="EMBL" id="WFF43249.1"/>
    </source>
</evidence>
<keyword evidence="7" id="KW-1185">Reference proteome</keyword>
<dbReference type="EC" id="2.6.1.85" evidence="1"/>
<dbReference type="RefSeq" id="WP_282235392.1">
    <property type="nucleotide sequence ID" value="NZ_CP035631.1"/>
</dbReference>
<dbReference type="InterPro" id="IPR019999">
    <property type="entry name" value="Anth_synth_I-like"/>
</dbReference>
<dbReference type="Gene3D" id="3.60.120.10">
    <property type="entry name" value="Anthranilate synthase"/>
    <property type="match status" value="1"/>
</dbReference>
<proteinExistence type="predicted"/>
<dbReference type="Pfam" id="PF00425">
    <property type="entry name" value="Chorismate_bind"/>
    <property type="match status" value="1"/>
</dbReference>
<sequence length="486" mass="53424">MPEAQPRLDITELPYASDPAHHFAALRQRPGAVLLDSGRPAAPGGRFDILTSDPLYTLSVDDAGVHGDDSMPPLSSEPFAAQRELLAHALRHDLPQIPDALASTLDELPFIGGLLGYWSYTLARAHQPQSNPPEPRPGPDLPHARLGLYDWALIQDHQAQRSWLVASLERRRQVERWLATPPPQGEDIALTQPFTGDIDRAGYGERFRRVIDYLHAGDCYQVNLAQRFTARFRGDTWHAYRRLRQATPTPYGGYLRWDDKAIASLSPERFVRVTGGQVETRPIKGTRARGETPQADAALAQALQESPKDRAENVMIVDLLRNDLGRVCRFGSVHVPHLCALESYANVHHLVSVVRGELRPEASALDLLAAAFPGGSITGAPKRRAMQIIDELEPSQRSVYCGSLGYVDRRGHLDTSIAIRTLVADGDTLHLWGGGGVVADSDEEEEYRETLAKIGRLMAALGPAGDDRTVPRPGAAEGPRLNNQNI</sequence>
<dbReference type="PANTHER" id="PTHR11236:SF50">
    <property type="entry name" value="AMINODEOXYCHORISMATE SYNTHASE COMPONENT 1"/>
    <property type="match status" value="1"/>
</dbReference>
<dbReference type="GO" id="GO:0046820">
    <property type="term" value="F:4-amino-4-deoxychorismate synthase activity"/>
    <property type="evidence" value="ECO:0007669"/>
    <property type="project" value="UniProtKB-EC"/>
</dbReference>
<dbReference type="InterPro" id="IPR015890">
    <property type="entry name" value="Chorismate_C"/>
</dbReference>
<protein>
    <recommendedName>
        <fullName evidence="1">aminodeoxychorismate synthase</fullName>
        <ecNumber evidence="1">2.6.1.85</ecNumber>
    </recommendedName>
</protein>
<dbReference type="SUPFAM" id="SSF56322">
    <property type="entry name" value="ADC synthase"/>
    <property type="match status" value="1"/>
</dbReference>
<keyword evidence="6" id="KW-0032">Aminotransferase</keyword>
<dbReference type="InterPro" id="IPR005801">
    <property type="entry name" value="ADC_synthase"/>
</dbReference>
<keyword evidence="2 6" id="KW-0808">Transferase</keyword>
<dbReference type="InterPro" id="IPR006805">
    <property type="entry name" value="Anth_synth_I_N"/>
</dbReference>
<dbReference type="NCBIfam" id="TIGR00553">
    <property type="entry name" value="pabB"/>
    <property type="match status" value="1"/>
</dbReference>
<evidence type="ECO:0000259" key="5">
    <source>
        <dbReference type="Pfam" id="PF04715"/>
    </source>
</evidence>
<organism evidence="6 7">
    <name type="scientific">Salinicola endophyticus</name>
    <dbReference type="NCBI Taxonomy" id="1949083"/>
    <lineage>
        <taxon>Bacteria</taxon>
        <taxon>Pseudomonadati</taxon>
        <taxon>Pseudomonadota</taxon>
        <taxon>Gammaproteobacteria</taxon>
        <taxon>Oceanospirillales</taxon>
        <taxon>Halomonadaceae</taxon>
        <taxon>Salinicola</taxon>
    </lineage>
</organism>
<name>A0ABY8FKB7_9GAMM</name>
<evidence type="ECO:0000256" key="1">
    <source>
        <dbReference type="ARBA" id="ARBA00013139"/>
    </source>
</evidence>